<organism evidence="3 4">
    <name type="scientific">Candidatus Opimibacter skivensis</name>
    <dbReference type="NCBI Taxonomy" id="2982028"/>
    <lineage>
        <taxon>Bacteria</taxon>
        <taxon>Pseudomonadati</taxon>
        <taxon>Bacteroidota</taxon>
        <taxon>Saprospiria</taxon>
        <taxon>Saprospirales</taxon>
        <taxon>Saprospiraceae</taxon>
        <taxon>Candidatus Opimibacter</taxon>
    </lineage>
</organism>
<evidence type="ECO:0000313" key="4">
    <source>
        <dbReference type="Proteomes" id="UP000808337"/>
    </source>
</evidence>
<name>A0A9D7ST37_9BACT</name>
<feature type="transmembrane region" description="Helical" evidence="2">
    <location>
        <begin position="35"/>
        <end position="53"/>
    </location>
</feature>
<accession>A0A9D7ST37</accession>
<sequence length="230" mass="25869">MAIKRKQVKKDDETLINLASARVQATTFFERNQKMILGVLGGLVVIIGGWFVYHNLIMEPKEEKAMAQMWMAQVQFEQDSFNLALENPGGGYSGFLKIITDFKGTKAANLSNYYAGISYLNLGNFDSALKFLNDYSPNGIIGPVMKDGALGDVYSELNQMDKAVDNYKKAAEASENELLTPYYLKKLAMLYETQSEYSKALEIYKKIKSKYPNSNEALSIDKYIARAEAR</sequence>
<dbReference type="SMART" id="SM00028">
    <property type="entry name" value="TPR"/>
    <property type="match status" value="2"/>
</dbReference>
<evidence type="ECO:0000313" key="3">
    <source>
        <dbReference type="EMBL" id="MBK9981352.1"/>
    </source>
</evidence>
<protein>
    <submittedName>
        <fullName evidence="3">Tetratricopeptide repeat protein</fullName>
    </submittedName>
</protein>
<keyword evidence="2" id="KW-1133">Transmembrane helix</keyword>
<feature type="repeat" description="TPR" evidence="1">
    <location>
        <begin position="144"/>
        <end position="177"/>
    </location>
</feature>
<evidence type="ECO:0000256" key="1">
    <source>
        <dbReference type="PROSITE-ProRule" id="PRU00339"/>
    </source>
</evidence>
<keyword evidence="2" id="KW-0812">Transmembrane</keyword>
<dbReference type="Proteomes" id="UP000808337">
    <property type="component" value="Unassembled WGS sequence"/>
</dbReference>
<dbReference type="PROSITE" id="PS50005">
    <property type="entry name" value="TPR"/>
    <property type="match status" value="2"/>
</dbReference>
<dbReference type="InterPro" id="IPR019734">
    <property type="entry name" value="TPR_rpt"/>
</dbReference>
<dbReference type="EMBL" id="JADKGY010000001">
    <property type="protein sequence ID" value="MBK9981352.1"/>
    <property type="molecule type" value="Genomic_DNA"/>
</dbReference>
<reference evidence="3 4" key="1">
    <citation type="submission" date="2020-10" db="EMBL/GenBank/DDBJ databases">
        <title>Connecting structure to function with the recovery of over 1000 high-quality activated sludge metagenome-assembled genomes encoding full-length rRNA genes using long-read sequencing.</title>
        <authorList>
            <person name="Singleton C.M."/>
            <person name="Petriglieri F."/>
            <person name="Kristensen J.M."/>
            <person name="Kirkegaard R.H."/>
            <person name="Michaelsen T.Y."/>
            <person name="Andersen M.H."/>
            <person name="Karst S.M."/>
            <person name="Dueholm M.S."/>
            <person name="Nielsen P.H."/>
            <person name="Albertsen M."/>
        </authorList>
    </citation>
    <scope>NUCLEOTIDE SEQUENCE [LARGE SCALE GENOMIC DNA]</scope>
    <source>
        <strain evidence="3">Ribe_18-Q3-R11-54_MAXAC.273</strain>
    </source>
</reference>
<feature type="repeat" description="TPR" evidence="1">
    <location>
        <begin position="181"/>
        <end position="214"/>
    </location>
</feature>
<dbReference type="InterPro" id="IPR011990">
    <property type="entry name" value="TPR-like_helical_dom_sf"/>
</dbReference>
<keyword evidence="2" id="KW-0472">Membrane</keyword>
<keyword evidence="1" id="KW-0802">TPR repeat</keyword>
<proteinExistence type="predicted"/>
<evidence type="ECO:0000256" key="2">
    <source>
        <dbReference type="SAM" id="Phobius"/>
    </source>
</evidence>
<dbReference type="Pfam" id="PF13181">
    <property type="entry name" value="TPR_8"/>
    <property type="match status" value="1"/>
</dbReference>
<gene>
    <name evidence="3" type="ORF">IPP15_02820</name>
</gene>
<dbReference type="Pfam" id="PF13174">
    <property type="entry name" value="TPR_6"/>
    <property type="match status" value="1"/>
</dbReference>
<comment type="caution">
    <text evidence="3">The sequence shown here is derived from an EMBL/GenBank/DDBJ whole genome shotgun (WGS) entry which is preliminary data.</text>
</comment>
<dbReference type="AlphaFoldDB" id="A0A9D7ST37"/>
<dbReference type="Gene3D" id="1.25.40.10">
    <property type="entry name" value="Tetratricopeptide repeat domain"/>
    <property type="match status" value="2"/>
</dbReference>
<dbReference type="SUPFAM" id="SSF48452">
    <property type="entry name" value="TPR-like"/>
    <property type="match status" value="1"/>
</dbReference>